<dbReference type="AlphaFoldDB" id="A0A2W5QN52"/>
<dbReference type="Gene3D" id="3.90.550.10">
    <property type="entry name" value="Spore Coat Polysaccharide Biosynthesis Protein SpsA, Chain A"/>
    <property type="match status" value="1"/>
</dbReference>
<comment type="caution">
    <text evidence="2">The sequence shown here is derived from an EMBL/GenBank/DDBJ whole genome shotgun (WGS) entry which is preliminary data.</text>
</comment>
<gene>
    <name evidence="2" type="ORF">DI563_02740</name>
</gene>
<reference evidence="2 3" key="1">
    <citation type="submission" date="2017-08" db="EMBL/GenBank/DDBJ databases">
        <title>Infants hospitalized years apart are colonized by the same room-sourced microbial strains.</title>
        <authorList>
            <person name="Brooks B."/>
            <person name="Olm M.R."/>
            <person name="Firek B.A."/>
            <person name="Baker R."/>
            <person name="Thomas B.C."/>
            <person name="Morowitz M.J."/>
            <person name="Banfield J.F."/>
        </authorList>
    </citation>
    <scope>NUCLEOTIDE SEQUENCE [LARGE SCALE GENOMIC DNA]</scope>
    <source>
        <strain evidence="2">S2_005_003_R2_41</strain>
    </source>
</reference>
<organism evidence="2 3">
    <name type="scientific">Variovorax paradoxus</name>
    <dbReference type="NCBI Taxonomy" id="34073"/>
    <lineage>
        <taxon>Bacteria</taxon>
        <taxon>Pseudomonadati</taxon>
        <taxon>Pseudomonadota</taxon>
        <taxon>Betaproteobacteria</taxon>
        <taxon>Burkholderiales</taxon>
        <taxon>Comamonadaceae</taxon>
        <taxon>Variovorax</taxon>
    </lineage>
</organism>
<dbReference type="InterPro" id="IPR029044">
    <property type="entry name" value="Nucleotide-diphossugar_trans"/>
</dbReference>
<sequence length="346" mass="39291">MESPSAAHATSPSGVVVVIPYYNGARFIERSLASVFAQTLPADEVVVVNDGSRPEERAFLDEMAARHPIRIVDQPNGGQGSARNTGVRVSAAPYISFLDQDDFYLPNHIRDLREAVPQDDPSFGFVYADLAEAEGDGLIVRWGMVKEHAEHPKRNLHRMLRDDLFILPSASLIGRRAFEAVGGFDTQFMGYEDDDLFLRLFRAGFTNHFLDKVVTVWCIHTASTSFDIRMVRSRFKYFKKLVAEYPDQPRFRRFFLRECFIPRFGRYFIDHVIEAVKADDANRAEMSAILAEYAAIVLANPAVGRKYKLKLRAIVFMVEHSPPWLIRGIGSFTRLPGVRWMRSLLG</sequence>
<feature type="domain" description="Glycosyltransferase 2-like" evidence="1">
    <location>
        <begin position="17"/>
        <end position="176"/>
    </location>
</feature>
<evidence type="ECO:0000313" key="3">
    <source>
        <dbReference type="Proteomes" id="UP000249135"/>
    </source>
</evidence>
<name>A0A2W5QN52_VARPD</name>
<dbReference type="Pfam" id="PF00535">
    <property type="entry name" value="Glycos_transf_2"/>
    <property type="match status" value="1"/>
</dbReference>
<accession>A0A2W5QN52</accession>
<evidence type="ECO:0000259" key="1">
    <source>
        <dbReference type="Pfam" id="PF00535"/>
    </source>
</evidence>
<dbReference type="GO" id="GO:0016740">
    <property type="term" value="F:transferase activity"/>
    <property type="evidence" value="ECO:0007669"/>
    <property type="project" value="UniProtKB-KW"/>
</dbReference>
<protein>
    <submittedName>
        <fullName evidence="2">Glycosyltransferase family 2 protein</fullName>
    </submittedName>
</protein>
<dbReference type="CDD" id="cd00761">
    <property type="entry name" value="Glyco_tranf_GTA_type"/>
    <property type="match status" value="1"/>
</dbReference>
<dbReference type="InterPro" id="IPR001173">
    <property type="entry name" value="Glyco_trans_2-like"/>
</dbReference>
<dbReference type="InterPro" id="IPR050834">
    <property type="entry name" value="Glycosyltransf_2"/>
</dbReference>
<dbReference type="Proteomes" id="UP000249135">
    <property type="component" value="Unassembled WGS sequence"/>
</dbReference>
<dbReference type="EMBL" id="QFPP01000011">
    <property type="protein sequence ID" value="PZQ77749.1"/>
    <property type="molecule type" value="Genomic_DNA"/>
</dbReference>
<dbReference type="PANTHER" id="PTHR43685:SF2">
    <property type="entry name" value="GLYCOSYLTRANSFERASE 2-LIKE DOMAIN-CONTAINING PROTEIN"/>
    <property type="match status" value="1"/>
</dbReference>
<keyword evidence="2" id="KW-0808">Transferase</keyword>
<dbReference type="PANTHER" id="PTHR43685">
    <property type="entry name" value="GLYCOSYLTRANSFERASE"/>
    <property type="match status" value="1"/>
</dbReference>
<evidence type="ECO:0000313" key="2">
    <source>
        <dbReference type="EMBL" id="PZQ77749.1"/>
    </source>
</evidence>
<proteinExistence type="predicted"/>
<dbReference type="SUPFAM" id="SSF53448">
    <property type="entry name" value="Nucleotide-diphospho-sugar transferases"/>
    <property type="match status" value="1"/>
</dbReference>